<feature type="region of interest" description="Disordered" evidence="1">
    <location>
        <begin position="107"/>
        <end position="210"/>
    </location>
</feature>
<dbReference type="HOGENOM" id="CLU_1310434_0_0_1"/>
<evidence type="ECO:0000313" key="3">
    <source>
        <dbReference type="EMBL" id="EEU38245.1"/>
    </source>
</evidence>
<sequence>MPSLFPPPPPQRHVLRRLLFASAILVAAGSSNSSTTSGDDPDPGRTRALHPNFRLVTEMDWSISNDEMKNGRCLVKDMGCRGCANLHFIQRVKAHCKTAAHLRWEDEKAQEAEENSFPRPSPPVTRPSAHRGHGIFGFPPEELPSSSEMGMDLDPPTPENVPPAESDKDRVIPDSEEDENDELAREGEGSTVHIVRRDVSTNTRDNPTVI</sequence>
<dbReference type="RefSeq" id="XP_003043958.1">
    <property type="nucleotide sequence ID" value="XM_003043912.1"/>
</dbReference>
<name>C7ZCE1_FUSV7</name>
<keyword evidence="2" id="KW-0732">Signal</keyword>
<feature type="chain" id="PRO_5002989005" description="C2H2-type domain-containing protein" evidence="2">
    <location>
        <begin position="30"/>
        <end position="210"/>
    </location>
</feature>
<dbReference type="OrthoDB" id="10543494at2759"/>
<evidence type="ECO:0000313" key="4">
    <source>
        <dbReference type="Proteomes" id="UP000005206"/>
    </source>
</evidence>
<reference evidence="3 4" key="1">
    <citation type="journal article" date="2009" name="PLoS Genet.">
        <title>The genome of Nectria haematococca: contribution of supernumerary chromosomes to gene expansion.</title>
        <authorList>
            <person name="Coleman J.J."/>
            <person name="Rounsley S.D."/>
            <person name="Rodriguez-Carres M."/>
            <person name="Kuo A."/>
            <person name="Wasmann C.C."/>
            <person name="Grimwood J."/>
            <person name="Schmutz J."/>
            <person name="Taga M."/>
            <person name="White G.J."/>
            <person name="Zhou S."/>
            <person name="Schwartz D.C."/>
            <person name="Freitag M."/>
            <person name="Ma L.J."/>
            <person name="Danchin E.G."/>
            <person name="Henrissat B."/>
            <person name="Coutinho P.M."/>
            <person name="Nelson D.R."/>
            <person name="Straney D."/>
            <person name="Napoli C.A."/>
            <person name="Barker B.M."/>
            <person name="Gribskov M."/>
            <person name="Rep M."/>
            <person name="Kroken S."/>
            <person name="Molnar I."/>
            <person name="Rensing C."/>
            <person name="Kennell J.C."/>
            <person name="Zamora J."/>
            <person name="Farman M.L."/>
            <person name="Selker E.U."/>
            <person name="Salamov A."/>
            <person name="Shapiro H."/>
            <person name="Pangilinan J."/>
            <person name="Lindquist E."/>
            <person name="Lamers C."/>
            <person name="Grigoriev I.V."/>
            <person name="Geiser D.M."/>
            <person name="Covert S.F."/>
            <person name="Temporini E."/>
            <person name="Vanetten H.D."/>
        </authorList>
    </citation>
    <scope>NUCLEOTIDE SEQUENCE [LARGE SCALE GENOMIC DNA]</scope>
    <source>
        <strain evidence="4">ATCC MYA-4622 / CBS 123669 / FGSC 9596 / NRRL 45880 / 77-13-4</strain>
    </source>
</reference>
<evidence type="ECO:0000256" key="1">
    <source>
        <dbReference type="SAM" id="MobiDB-lite"/>
    </source>
</evidence>
<accession>C7ZCE1</accession>
<feature type="signal peptide" evidence="2">
    <location>
        <begin position="1"/>
        <end position="29"/>
    </location>
</feature>
<dbReference type="EMBL" id="GG698918">
    <property type="protein sequence ID" value="EEU38245.1"/>
    <property type="molecule type" value="Genomic_DNA"/>
</dbReference>
<feature type="compositionally biased region" description="Polar residues" evidence="1">
    <location>
        <begin position="200"/>
        <end position="210"/>
    </location>
</feature>
<dbReference type="InParanoid" id="C7ZCE1"/>
<evidence type="ECO:0008006" key="5">
    <source>
        <dbReference type="Google" id="ProtNLM"/>
    </source>
</evidence>
<organism evidence="3 4">
    <name type="scientific">Fusarium vanettenii (strain ATCC MYA-4622 / CBS 123669 / FGSC 9596 / NRRL 45880 / 77-13-4)</name>
    <name type="common">Fusarium solani subsp. pisi</name>
    <dbReference type="NCBI Taxonomy" id="660122"/>
    <lineage>
        <taxon>Eukaryota</taxon>
        <taxon>Fungi</taxon>
        <taxon>Dikarya</taxon>
        <taxon>Ascomycota</taxon>
        <taxon>Pezizomycotina</taxon>
        <taxon>Sordariomycetes</taxon>
        <taxon>Hypocreomycetidae</taxon>
        <taxon>Hypocreales</taxon>
        <taxon>Nectriaceae</taxon>
        <taxon>Fusarium</taxon>
        <taxon>Fusarium solani species complex</taxon>
        <taxon>Fusarium vanettenii</taxon>
    </lineage>
</organism>
<dbReference type="GeneID" id="9670284"/>
<keyword evidence="4" id="KW-1185">Reference proteome</keyword>
<protein>
    <recommendedName>
        <fullName evidence="5">C2H2-type domain-containing protein</fullName>
    </recommendedName>
</protein>
<proteinExistence type="predicted"/>
<dbReference type="AlphaFoldDB" id="C7ZCE1"/>
<evidence type="ECO:0000256" key="2">
    <source>
        <dbReference type="SAM" id="SignalP"/>
    </source>
</evidence>
<gene>
    <name evidence="3" type="ORF">NECHADRAFT_77020</name>
</gene>
<dbReference type="KEGG" id="nhe:NECHADRAFT_77020"/>
<dbReference type="VEuPathDB" id="FungiDB:NECHADRAFT_77020"/>
<dbReference type="Proteomes" id="UP000005206">
    <property type="component" value="Chromosome 2"/>
</dbReference>